<feature type="transmembrane region" description="Helical" evidence="1">
    <location>
        <begin position="153"/>
        <end position="174"/>
    </location>
</feature>
<evidence type="ECO:0000313" key="3">
    <source>
        <dbReference type="WBParaSite" id="Csp11.Scaffold629.g16270.t2"/>
    </source>
</evidence>
<keyword evidence="1" id="KW-1133">Transmembrane helix</keyword>
<dbReference type="PANTHER" id="PTHR47516:SF1">
    <property type="entry name" value="SERPENTINE RECEPTOR, CLASS T-RELATED"/>
    <property type="match status" value="1"/>
</dbReference>
<evidence type="ECO:0000313" key="2">
    <source>
        <dbReference type="Proteomes" id="UP000095282"/>
    </source>
</evidence>
<name>A0A1I7U9M6_9PELO</name>
<protein>
    <submittedName>
        <fullName evidence="3">Serpentine Receptor, class T</fullName>
    </submittedName>
</protein>
<dbReference type="eggNOG" id="ENOG502RA5Z">
    <property type="taxonomic scope" value="Eukaryota"/>
</dbReference>
<dbReference type="PANTHER" id="PTHR47516">
    <property type="entry name" value="SERPENTINE RECEPTOR, CLASS U-RELATED"/>
    <property type="match status" value="1"/>
</dbReference>
<sequence>MSSHVYQNLANFPEYKDFRYRFDFVTVVMSISFLFFIPSFYCTSKMLIFYFKNHKKITTTSNGIHPIVFKSFLVMQFWNTVNTILNFCATRIPNTSVFTSFCVSLGPDTFFRFVLFGLYVTFNNAQFFTGLFCSIRVMIMYTLVNQNTLCQRLFWSWSAISYFISVLYSLPITFDSVLCTQLDWPFQDGAIIISSAFLSGNARMSNLLFGLSTFVIVVIVITTVMVIVKLRSKAMKEASHRSLRRAKAETTLTVTMILIIIPSLLAQGLLIANLNKSPYYSFILCVRPLMLDLRVHVVSIYFYLTHPLFKKKVGTSPSTLAVKSFGSATY</sequence>
<dbReference type="WBParaSite" id="Csp11.Scaffold629.g16270.t2">
    <property type="protein sequence ID" value="Csp11.Scaffold629.g16270.t2"/>
    <property type="gene ID" value="Csp11.Scaffold629.g16270"/>
</dbReference>
<dbReference type="Proteomes" id="UP000095282">
    <property type="component" value="Unplaced"/>
</dbReference>
<organism evidence="2 3">
    <name type="scientific">Caenorhabditis tropicalis</name>
    <dbReference type="NCBI Taxonomy" id="1561998"/>
    <lineage>
        <taxon>Eukaryota</taxon>
        <taxon>Metazoa</taxon>
        <taxon>Ecdysozoa</taxon>
        <taxon>Nematoda</taxon>
        <taxon>Chromadorea</taxon>
        <taxon>Rhabditida</taxon>
        <taxon>Rhabditina</taxon>
        <taxon>Rhabditomorpha</taxon>
        <taxon>Rhabditoidea</taxon>
        <taxon>Rhabditidae</taxon>
        <taxon>Peloderinae</taxon>
        <taxon>Caenorhabditis</taxon>
    </lineage>
</organism>
<keyword evidence="1" id="KW-0472">Membrane</keyword>
<dbReference type="Pfam" id="PF10322">
    <property type="entry name" value="7TM_GPCR_Sru"/>
    <property type="match status" value="1"/>
</dbReference>
<dbReference type="InterPro" id="IPR003839">
    <property type="entry name" value="7TM_GPCR_serpentine_rcpt_Sru"/>
</dbReference>
<accession>A0A1I7U9M6</accession>
<dbReference type="AlphaFoldDB" id="A0A1I7U9M6"/>
<keyword evidence="1" id="KW-0812">Transmembrane</keyword>
<evidence type="ECO:0000256" key="1">
    <source>
        <dbReference type="SAM" id="Phobius"/>
    </source>
</evidence>
<keyword evidence="2" id="KW-1185">Reference proteome</keyword>
<feature type="transmembrane region" description="Helical" evidence="1">
    <location>
        <begin position="207"/>
        <end position="230"/>
    </location>
</feature>
<feature type="transmembrane region" description="Helical" evidence="1">
    <location>
        <begin position="20"/>
        <end position="42"/>
    </location>
</feature>
<feature type="transmembrane region" description="Helical" evidence="1">
    <location>
        <begin position="251"/>
        <end position="273"/>
    </location>
</feature>
<reference evidence="3" key="1">
    <citation type="submission" date="2016-11" db="UniProtKB">
        <authorList>
            <consortium name="WormBaseParasite"/>
        </authorList>
    </citation>
    <scope>IDENTIFICATION</scope>
</reference>
<proteinExistence type="predicted"/>